<proteinExistence type="predicted"/>
<dbReference type="AlphaFoldDB" id="A0A918VN96"/>
<organism evidence="5 6">
    <name type="scientific">Streptomyces echinoruber</name>
    <dbReference type="NCBI Taxonomy" id="68898"/>
    <lineage>
        <taxon>Bacteria</taxon>
        <taxon>Bacillati</taxon>
        <taxon>Actinomycetota</taxon>
        <taxon>Actinomycetes</taxon>
        <taxon>Kitasatosporales</taxon>
        <taxon>Streptomycetaceae</taxon>
        <taxon>Streptomyces</taxon>
    </lineage>
</organism>
<comment type="caution">
    <text evidence="5">The sequence shown here is derived from an EMBL/GenBank/DDBJ whole genome shotgun (WGS) entry which is preliminary data.</text>
</comment>
<dbReference type="Proteomes" id="UP000623010">
    <property type="component" value="Unassembled WGS sequence"/>
</dbReference>
<evidence type="ECO:0000256" key="3">
    <source>
        <dbReference type="ARBA" id="ARBA00023163"/>
    </source>
</evidence>
<dbReference type="InterPro" id="IPR036390">
    <property type="entry name" value="WH_DNA-bd_sf"/>
</dbReference>
<keyword evidence="1" id="KW-0805">Transcription regulation</keyword>
<protein>
    <recommendedName>
        <fullName evidence="4">HTH gntR-type domain-containing protein</fullName>
    </recommendedName>
</protein>
<evidence type="ECO:0000259" key="4">
    <source>
        <dbReference type="PROSITE" id="PS50949"/>
    </source>
</evidence>
<evidence type="ECO:0000313" key="6">
    <source>
        <dbReference type="Proteomes" id="UP000623010"/>
    </source>
</evidence>
<dbReference type="EMBL" id="BMWH01000030">
    <property type="protein sequence ID" value="GHA10185.1"/>
    <property type="molecule type" value="Genomic_DNA"/>
</dbReference>
<dbReference type="Gene3D" id="1.10.10.10">
    <property type="entry name" value="Winged helix-like DNA-binding domain superfamily/Winged helix DNA-binding domain"/>
    <property type="match status" value="1"/>
</dbReference>
<dbReference type="Pfam" id="PF00392">
    <property type="entry name" value="GntR"/>
    <property type="match status" value="1"/>
</dbReference>
<dbReference type="SMART" id="SM00345">
    <property type="entry name" value="HTH_GNTR"/>
    <property type="match status" value="1"/>
</dbReference>
<dbReference type="InterPro" id="IPR036388">
    <property type="entry name" value="WH-like_DNA-bd_sf"/>
</dbReference>
<dbReference type="GO" id="GO:0003677">
    <property type="term" value="F:DNA binding"/>
    <property type="evidence" value="ECO:0007669"/>
    <property type="project" value="UniProtKB-KW"/>
</dbReference>
<feature type="domain" description="HTH gntR-type" evidence="4">
    <location>
        <begin position="17"/>
        <end position="85"/>
    </location>
</feature>
<name>A0A918VN96_9ACTN</name>
<dbReference type="PANTHER" id="PTHR38445:SF9">
    <property type="entry name" value="HTH-TYPE TRANSCRIPTIONAL REPRESSOR YTRA"/>
    <property type="match status" value="1"/>
</dbReference>
<accession>A0A918VN96</accession>
<sequence>MAGKVHYGQVMEFKPDIPRWRQVAAVIRSRIEDGTYPPRGRVPSVQQIVEEFGIATATAAKVNVGLRKEGLVYTEPGLGSFVSPDAADILKNARAEAEDTA</sequence>
<keyword evidence="2" id="KW-0238">DNA-binding</keyword>
<keyword evidence="3" id="KW-0804">Transcription</keyword>
<evidence type="ECO:0000313" key="5">
    <source>
        <dbReference type="EMBL" id="GHA10185.1"/>
    </source>
</evidence>
<gene>
    <name evidence="5" type="ORF">GCM10010389_56750</name>
</gene>
<dbReference type="GO" id="GO:0003700">
    <property type="term" value="F:DNA-binding transcription factor activity"/>
    <property type="evidence" value="ECO:0007669"/>
    <property type="project" value="InterPro"/>
</dbReference>
<evidence type="ECO:0000256" key="2">
    <source>
        <dbReference type="ARBA" id="ARBA00023125"/>
    </source>
</evidence>
<dbReference type="CDD" id="cd07377">
    <property type="entry name" value="WHTH_GntR"/>
    <property type="match status" value="1"/>
</dbReference>
<dbReference type="RefSeq" id="WP_308432563.1">
    <property type="nucleotide sequence ID" value="NZ_BMWH01000030.1"/>
</dbReference>
<keyword evidence="6" id="KW-1185">Reference proteome</keyword>
<dbReference type="InterPro" id="IPR000524">
    <property type="entry name" value="Tscrpt_reg_HTH_GntR"/>
</dbReference>
<evidence type="ECO:0000256" key="1">
    <source>
        <dbReference type="ARBA" id="ARBA00023015"/>
    </source>
</evidence>
<reference evidence="5" key="1">
    <citation type="journal article" date="2014" name="Int. J. Syst. Evol. Microbiol.">
        <title>Complete genome sequence of Corynebacterium casei LMG S-19264T (=DSM 44701T), isolated from a smear-ripened cheese.</title>
        <authorList>
            <consortium name="US DOE Joint Genome Institute (JGI-PGF)"/>
            <person name="Walter F."/>
            <person name="Albersmeier A."/>
            <person name="Kalinowski J."/>
            <person name="Ruckert C."/>
        </authorList>
    </citation>
    <scope>NUCLEOTIDE SEQUENCE</scope>
    <source>
        <strain evidence="5">JCM 5016</strain>
    </source>
</reference>
<dbReference type="PANTHER" id="PTHR38445">
    <property type="entry name" value="HTH-TYPE TRANSCRIPTIONAL REPRESSOR YTRA"/>
    <property type="match status" value="1"/>
</dbReference>
<reference evidence="5" key="2">
    <citation type="submission" date="2020-09" db="EMBL/GenBank/DDBJ databases">
        <authorList>
            <person name="Sun Q."/>
            <person name="Ohkuma M."/>
        </authorList>
    </citation>
    <scope>NUCLEOTIDE SEQUENCE</scope>
    <source>
        <strain evidence="5">JCM 5016</strain>
    </source>
</reference>
<dbReference type="SUPFAM" id="SSF46785">
    <property type="entry name" value="Winged helix' DNA-binding domain"/>
    <property type="match status" value="1"/>
</dbReference>
<dbReference type="PROSITE" id="PS50949">
    <property type="entry name" value="HTH_GNTR"/>
    <property type="match status" value="1"/>
</dbReference>